<evidence type="ECO:0000256" key="3">
    <source>
        <dbReference type="ARBA" id="ARBA00011209"/>
    </source>
</evidence>
<dbReference type="NCBIfam" id="TIGR00472">
    <property type="entry name" value="pheT_bact"/>
    <property type="match status" value="1"/>
</dbReference>
<dbReference type="InterPro" id="IPR020825">
    <property type="entry name" value="Phe-tRNA_synthase-like_B3/B4"/>
</dbReference>
<keyword evidence="13 15" id="KW-0030">Aminoacyl-tRNA synthetase</keyword>
<dbReference type="InterPro" id="IPR002547">
    <property type="entry name" value="tRNA-bd_dom"/>
</dbReference>
<dbReference type="Pfam" id="PF03484">
    <property type="entry name" value="B5"/>
    <property type="match status" value="1"/>
</dbReference>
<comment type="subcellular location">
    <subcellularLocation>
        <location evidence="1 15">Cytoplasm</location>
    </subcellularLocation>
</comment>
<keyword evidence="12 15" id="KW-0648">Protein biosynthesis</keyword>
<evidence type="ECO:0000313" key="21">
    <source>
        <dbReference type="Proteomes" id="UP001595904"/>
    </source>
</evidence>
<evidence type="ECO:0000256" key="9">
    <source>
        <dbReference type="ARBA" id="ARBA00022840"/>
    </source>
</evidence>
<dbReference type="PANTHER" id="PTHR10947:SF0">
    <property type="entry name" value="PHENYLALANINE--TRNA LIGASE BETA SUBUNIT"/>
    <property type="match status" value="1"/>
</dbReference>
<keyword evidence="5 16" id="KW-0820">tRNA-binding</keyword>
<name>A0ABV8T1B4_9GAMM</name>
<dbReference type="RefSeq" id="WP_380602999.1">
    <property type="nucleotide sequence ID" value="NZ_JBHSDU010000015.1"/>
</dbReference>
<evidence type="ECO:0000256" key="7">
    <source>
        <dbReference type="ARBA" id="ARBA00022723"/>
    </source>
</evidence>
<dbReference type="InterPro" id="IPR005147">
    <property type="entry name" value="tRNA_synthase_B5-dom"/>
</dbReference>
<dbReference type="HAMAP" id="MF_00283">
    <property type="entry name" value="Phe_tRNA_synth_beta1"/>
    <property type="match status" value="1"/>
</dbReference>
<dbReference type="InterPro" id="IPR033714">
    <property type="entry name" value="tRNA_bind_bactPheRS"/>
</dbReference>
<evidence type="ECO:0000313" key="20">
    <source>
        <dbReference type="EMBL" id="MFC4313032.1"/>
    </source>
</evidence>
<dbReference type="InterPro" id="IPR005146">
    <property type="entry name" value="B3/B4_tRNA-bd"/>
</dbReference>
<dbReference type="CDD" id="cd00769">
    <property type="entry name" value="PheRS_beta_core"/>
    <property type="match status" value="1"/>
</dbReference>
<dbReference type="Gene3D" id="2.40.50.140">
    <property type="entry name" value="Nucleic acid-binding proteins"/>
    <property type="match status" value="1"/>
</dbReference>
<keyword evidence="11 16" id="KW-0694">RNA-binding</keyword>
<dbReference type="Gene3D" id="3.30.56.10">
    <property type="match status" value="2"/>
</dbReference>
<dbReference type="Pfam" id="PF03147">
    <property type="entry name" value="FDX-ACB"/>
    <property type="match status" value="1"/>
</dbReference>
<feature type="domain" description="TRNA-binding" evidence="17">
    <location>
        <begin position="39"/>
        <end position="147"/>
    </location>
</feature>
<comment type="caution">
    <text evidence="20">The sequence shown here is derived from an EMBL/GenBank/DDBJ whole genome shotgun (WGS) entry which is preliminary data.</text>
</comment>
<dbReference type="InterPro" id="IPR004532">
    <property type="entry name" value="Phe-tRNA-ligase_IIc_bsu_bact"/>
</dbReference>
<dbReference type="PANTHER" id="PTHR10947">
    <property type="entry name" value="PHENYLALANYL-TRNA SYNTHETASE BETA CHAIN AND LEUCINE-RICH REPEAT-CONTAINING PROTEIN 47"/>
    <property type="match status" value="1"/>
</dbReference>
<dbReference type="SUPFAM" id="SSF55681">
    <property type="entry name" value="Class II aaRS and biotin synthetases"/>
    <property type="match status" value="1"/>
</dbReference>
<proteinExistence type="inferred from homology"/>
<organism evidence="20 21">
    <name type="scientific">Steroidobacter flavus</name>
    <dbReference type="NCBI Taxonomy" id="1842136"/>
    <lineage>
        <taxon>Bacteria</taxon>
        <taxon>Pseudomonadati</taxon>
        <taxon>Pseudomonadota</taxon>
        <taxon>Gammaproteobacteria</taxon>
        <taxon>Steroidobacterales</taxon>
        <taxon>Steroidobacteraceae</taxon>
        <taxon>Steroidobacter</taxon>
    </lineage>
</organism>
<keyword evidence="21" id="KW-1185">Reference proteome</keyword>
<evidence type="ECO:0000256" key="6">
    <source>
        <dbReference type="ARBA" id="ARBA00022598"/>
    </source>
</evidence>
<dbReference type="Pfam" id="PF03483">
    <property type="entry name" value="B3_4"/>
    <property type="match status" value="1"/>
</dbReference>
<dbReference type="InterPro" id="IPR036690">
    <property type="entry name" value="Fdx_antiC-bd_sf"/>
</dbReference>
<dbReference type="SUPFAM" id="SSF56037">
    <property type="entry name" value="PheT/TilS domain"/>
    <property type="match status" value="1"/>
</dbReference>
<feature type="binding site" evidence="15">
    <location>
        <position position="469"/>
    </location>
    <ligand>
        <name>Mg(2+)</name>
        <dbReference type="ChEBI" id="CHEBI:18420"/>
        <note>shared with alpha subunit</note>
    </ligand>
</feature>
<dbReference type="GO" id="GO:0004826">
    <property type="term" value="F:phenylalanine-tRNA ligase activity"/>
    <property type="evidence" value="ECO:0007669"/>
    <property type="project" value="UniProtKB-EC"/>
</dbReference>
<evidence type="ECO:0000259" key="18">
    <source>
        <dbReference type="PROSITE" id="PS51447"/>
    </source>
</evidence>
<dbReference type="PROSITE" id="PS51483">
    <property type="entry name" value="B5"/>
    <property type="match status" value="1"/>
</dbReference>
<evidence type="ECO:0000256" key="13">
    <source>
        <dbReference type="ARBA" id="ARBA00023146"/>
    </source>
</evidence>
<evidence type="ECO:0000256" key="16">
    <source>
        <dbReference type="PROSITE-ProRule" id="PRU00209"/>
    </source>
</evidence>
<keyword evidence="6 15" id="KW-0436">Ligase</keyword>
<dbReference type="Gene3D" id="3.30.70.380">
    <property type="entry name" value="Ferrodoxin-fold anticodon-binding domain"/>
    <property type="match status" value="1"/>
</dbReference>
<protein>
    <recommendedName>
        <fullName evidence="15">Phenylalanine--tRNA ligase beta subunit</fullName>
        <ecNumber evidence="15">6.1.1.20</ecNumber>
    </recommendedName>
    <alternativeName>
        <fullName evidence="15">Phenylalanyl-tRNA synthetase beta subunit</fullName>
        <shortName evidence="15">PheRS</shortName>
    </alternativeName>
</protein>
<evidence type="ECO:0000256" key="14">
    <source>
        <dbReference type="ARBA" id="ARBA00049255"/>
    </source>
</evidence>
<sequence>MKISLNWLRDWVDTGTDVPALAHALTMAGLEIEGIAAAGPQLPGVVVGEVKSVTKHPDAEKLNVCVVSTGKEEFQIVCGAPNVRVGMKAPLASIGAKLPNGTEIKRAKLRGVESAGMLCSARELGINEEASGLYDLPAQLQPGQDLVAALGLDDTIFEVNLTPNRGDAMSVQGIAREAAAARGKPLHVPAIEPVPATITDTFPVRIETGTTADAPIGCYKFVGRVVRGIVANTPSPFWMQERLRRAGLRPISAVVDITNYVMLELGAPMHAYDLGKLSGGITVRFAKANEKLKLLDGREIVLTPDVLVIADERSILGMAGVMGGEDSGIAEGTVDVLFECAFFDPNDVAGRGRRYGLITDASQRFERGVDPELQERAVERATQLLLDAAGGKAGPLVVTRASRNYPAPALIRLRHARVEQVLGAKIDASIVKSLLERLGMIVSGSGAEWQVTPPTWRFDVRIEEDLIEEVARLHGFENIPESPEIGTHEPAPWTEAHVRNERASDLLVDRGYQEAINYAFTDQAYQASLCPEAPVALSNAISAELAVMRVSLWPGLLQGLGSNQRRQQPRVRLFEVGRRYAADRETEVIAGVATGSVLPEQWGAEARKVDFFDVKADVEALIALTGASEEFRFEAEVHPALHPGQSARIYRGDRAVGWLGCVHPEHSRRLDLTYPVFVFELETAAGLAAVIPEFEEISRYPAIRRDIASIVDEGLPVEAVRAVVQQSAGALLKRLTVLSVYQGQQLQKGKKSIALGLHLQDTSRTLTDNEADALVAQVVEQLGRQLNATLRDQ</sequence>
<evidence type="ECO:0000256" key="11">
    <source>
        <dbReference type="ARBA" id="ARBA00022884"/>
    </source>
</evidence>
<comment type="subunit">
    <text evidence="3 15">Tetramer of two alpha and two beta subunits.</text>
</comment>
<dbReference type="Gene3D" id="3.30.930.10">
    <property type="entry name" value="Bira Bifunctional Protein, Domain 2"/>
    <property type="match status" value="1"/>
</dbReference>
<dbReference type="Gene3D" id="3.50.40.10">
    <property type="entry name" value="Phenylalanyl-trna Synthetase, Chain B, domain 3"/>
    <property type="match status" value="1"/>
</dbReference>
<reference evidence="21" key="1">
    <citation type="journal article" date="2019" name="Int. J. Syst. Evol. Microbiol.">
        <title>The Global Catalogue of Microorganisms (GCM) 10K type strain sequencing project: providing services to taxonomists for standard genome sequencing and annotation.</title>
        <authorList>
            <consortium name="The Broad Institute Genomics Platform"/>
            <consortium name="The Broad Institute Genome Sequencing Center for Infectious Disease"/>
            <person name="Wu L."/>
            <person name="Ma J."/>
        </authorList>
    </citation>
    <scope>NUCLEOTIDE SEQUENCE [LARGE SCALE GENOMIC DNA]</scope>
    <source>
        <strain evidence="21">CGMCC 1.10759</strain>
    </source>
</reference>
<feature type="binding site" evidence="15">
    <location>
        <position position="465"/>
    </location>
    <ligand>
        <name>Mg(2+)</name>
        <dbReference type="ChEBI" id="CHEBI:18420"/>
        <note>shared with alpha subunit</note>
    </ligand>
</feature>
<dbReference type="InterPro" id="IPR045864">
    <property type="entry name" value="aa-tRNA-synth_II/BPL/LPL"/>
</dbReference>
<keyword evidence="9 15" id="KW-0067">ATP-binding</keyword>
<dbReference type="EC" id="6.1.1.20" evidence="15"/>
<evidence type="ECO:0000259" key="17">
    <source>
        <dbReference type="PROSITE" id="PS50886"/>
    </source>
</evidence>
<dbReference type="SMART" id="SM00873">
    <property type="entry name" value="B3_4"/>
    <property type="match status" value="1"/>
</dbReference>
<dbReference type="Pfam" id="PF01588">
    <property type="entry name" value="tRNA_bind"/>
    <property type="match status" value="1"/>
</dbReference>
<keyword evidence="8 15" id="KW-0547">Nucleotide-binding</keyword>
<evidence type="ECO:0000256" key="10">
    <source>
        <dbReference type="ARBA" id="ARBA00022842"/>
    </source>
</evidence>
<evidence type="ECO:0000256" key="12">
    <source>
        <dbReference type="ARBA" id="ARBA00022917"/>
    </source>
</evidence>
<keyword evidence="10 15" id="KW-0460">Magnesium</keyword>
<evidence type="ECO:0000256" key="1">
    <source>
        <dbReference type="ARBA" id="ARBA00004496"/>
    </source>
</evidence>
<accession>A0ABV8T1B4</accession>
<dbReference type="InterPro" id="IPR041616">
    <property type="entry name" value="PheRS_beta_core"/>
</dbReference>
<dbReference type="NCBIfam" id="NF045760">
    <property type="entry name" value="YtpR"/>
    <property type="match status" value="1"/>
</dbReference>
<dbReference type="SUPFAM" id="SSF50249">
    <property type="entry name" value="Nucleic acid-binding proteins"/>
    <property type="match status" value="1"/>
</dbReference>
<evidence type="ECO:0000259" key="19">
    <source>
        <dbReference type="PROSITE" id="PS51483"/>
    </source>
</evidence>
<evidence type="ECO:0000256" key="15">
    <source>
        <dbReference type="HAMAP-Rule" id="MF_00283"/>
    </source>
</evidence>
<dbReference type="PROSITE" id="PS51447">
    <property type="entry name" value="FDX_ACB"/>
    <property type="match status" value="1"/>
</dbReference>
<feature type="binding site" evidence="15">
    <location>
        <position position="459"/>
    </location>
    <ligand>
        <name>Mg(2+)</name>
        <dbReference type="ChEBI" id="CHEBI:18420"/>
        <note>shared with alpha subunit</note>
    </ligand>
</feature>
<dbReference type="Proteomes" id="UP001595904">
    <property type="component" value="Unassembled WGS sequence"/>
</dbReference>
<gene>
    <name evidence="15 20" type="primary">pheT</name>
    <name evidence="20" type="ORF">ACFPN2_28370</name>
</gene>
<dbReference type="InterPro" id="IPR005121">
    <property type="entry name" value="Fdx_antiC-bd"/>
</dbReference>
<dbReference type="PROSITE" id="PS50886">
    <property type="entry name" value="TRBD"/>
    <property type="match status" value="1"/>
</dbReference>
<comment type="similarity">
    <text evidence="2 15">Belongs to the phenylalanyl-tRNA synthetase beta subunit family. Type 1 subfamily.</text>
</comment>
<dbReference type="EMBL" id="JBHSDU010000015">
    <property type="protein sequence ID" value="MFC4313032.1"/>
    <property type="molecule type" value="Genomic_DNA"/>
</dbReference>
<comment type="catalytic activity">
    <reaction evidence="14 15">
        <text>tRNA(Phe) + L-phenylalanine + ATP = L-phenylalanyl-tRNA(Phe) + AMP + diphosphate + H(+)</text>
        <dbReference type="Rhea" id="RHEA:19413"/>
        <dbReference type="Rhea" id="RHEA-COMP:9668"/>
        <dbReference type="Rhea" id="RHEA-COMP:9699"/>
        <dbReference type="ChEBI" id="CHEBI:15378"/>
        <dbReference type="ChEBI" id="CHEBI:30616"/>
        <dbReference type="ChEBI" id="CHEBI:33019"/>
        <dbReference type="ChEBI" id="CHEBI:58095"/>
        <dbReference type="ChEBI" id="CHEBI:78442"/>
        <dbReference type="ChEBI" id="CHEBI:78531"/>
        <dbReference type="ChEBI" id="CHEBI:456215"/>
        <dbReference type="EC" id="6.1.1.20"/>
    </reaction>
</comment>
<dbReference type="SMART" id="SM00874">
    <property type="entry name" value="B5"/>
    <property type="match status" value="1"/>
</dbReference>
<keyword evidence="7 15" id="KW-0479">Metal-binding</keyword>
<feature type="domain" description="FDX-ACB" evidence="18">
    <location>
        <begin position="698"/>
        <end position="791"/>
    </location>
</feature>
<dbReference type="InterPro" id="IPR009061">
    <property type="entry name" value="DNA-bd_dom_put_sf"/>
</dbReference>
<dbReference type="SMART" id="SM00896">
    <property type="entry name" value="FDX-ACB"/>
    <property type="match status" value="1"/>
</dbReference>
<feature type="binding site" evidence="15">
    <location>
        <position position="468"/>
    </location>
    <ligand>
        <name>Mg(2+)</name>
        <dbReference type="ChEBI" id="CHEBI:18420"/>
        <note>shared with alpha subunit</note>
    </ligand>
</feature>
<dbReference type="InterPro" id="IPR045060">
    <property type="entry name" value="Phe-tRNA-ligase_IIc_bsu"/>
</dbReference>
<dbReference type="CDD" id="cd02796">
    <property type="entry name" value="tRNA_bind_bactPheRS"/>
    <property type="match status" value="1"/>
</dbReference>
<keyword evidence="4 15" id="KW-0963">Cytoplasm</keyword>
<evidence type="ECO:0000256" key="4">
    <source>
        <dbReference type="ARBA" id="ARBA00022490"/>
    </source>
</evidence>
<evidence type="ECO:0000256" key="8">
    <source>
        <dbReference type="ARBA" id="ARBA00022741"/>
    </source>
</evidence>
<dbReference type="InterPro" id="IPR012340">
    <property type="entry name" value="NA-bd_OB-fold"/>
</dbReference>
<feature type="domain" description="B5" evidence="19">
    <location>
        <begin position="406"/>
        <end position="481"/>
    </location>
</feature>
<dbReference type="Pfam" id="PF17759">
    <property type="entry name" value="tRNA_synthFbeta"/>
    <property type="match status" value="1"/>
</dbReference>
<evidence type="ECO:0000256" key="5">
    <source>
        <dbReference type="ARBA" id="ARBA00022555"/>
    </source>
</evidence>
<dbReference type="SUPFAM" id="SSF46955">
    <property type="entry name" value="Putative DNA-binding domain"/>
    <property type="match status" value="1"/>
</dbReference>
<dbReference type="SUPFAM" id="SSF54991">
    <property type="entry name" value="Anticodon-binding domain of PheRS"/>
    <property type="match status" value="1"/>
</dbReference>
<evidence type="ECO:0000256" key="2">
    <source>
        <dbReference type="ARBA" id="ARBA00008653"/>
    </source>
</evidence>
<comment type="cofactor">
    <cofactor evidence="15">
        <name>Mg(2+)</name>
        <dbReference type="ChEBI" id="CHEBI:18420"/>
    </cofactor>
    <text evidence="15">Binds 2 magnesium ions per tetramer.</text>
</comment>